<dbReference type="GO" id="GO:0003677">
    <property type="term" value="F:DNA binding"/>
    <property type="evidence" value="ECO:0007669"/>
    <property type="project" value="UniProtKB-KW"/>
</dbReference>
<evidence type="ECO:0000256" key="7">
    <source>
        <dbReference type="SAM" id="MobiDB-lite"/>
    </source>
</evidence>
<name>A0A9D5AKF1_PEA</name>
<accession>A0A9D5AKF1</accession>
<keyword evidence="3" id="KW-0805">Transcription regulation</keyword>
<dbReference type="SMART" id="SM00717">
    <property type="entry name" value="SANT"/>
    <property type="match status" value="2"/>
</dbReference>
<keyword evidence="4" id="KW-0238">DNA-binding</keyword>
<evidence type="ECO:0000256" key="1">
    <source>
        <dbReference type="ARBA" id="ARBA00004123"/>
    </source>
</evidence>
<keyword evidence="5" id="KW-0804">Transcription</keyword>
<dbReference type="CDD" id="cd00167">
    <property type="entry name" value="SANT"/>
    <property type="match status" value="2"/>
</dbReference>
<dbReference type="InterPro" id="IPR017930">
    <property type="entry name" value="Myb_dom"/>
</dbReference>
<comment type="subcellular location">
    <subcellularLocation>
        <location evidence="1">Nucleus</location>
    </subcellularLocation>
</comment>
<feature type="domain" description="HTH myb-type" evidence="9">
    <location>
        <begin position="57"/>
        <end position="113"/>
    </location>
</feature>
<dbReference type="AlphaFoldDB" id="A0A9D5AKF1"/>
<evidence type="ECO:0000256" key="5">
    <source>
        <dbReference type="ARBA" id="ARBA00023163"/>
    </source>
</evidence>
<dbReference type="SUPFAM" id="SSF46689">
    <property type="entry name" value="Homeodomain-like"/>
    <property type="match status" value="1"/>
</dbReference>
<protein>
    <submittedName>
        <fullName evidence="10">Uncharacterized protein</fullName>
    </submittedName>
</protein>
<feature type="domain" description="Myb-like" evidence="8">
    <location>
        <begin position="57"/>
        <end position="109"/>
    </location>
</feature>
<evidence type="ECO:0000259" key="9">
    <source>
        <dbReference type="PROSITE" id="PS51294"/>
    </source>
</evidence>
<dbReference type="PANTHER" id="PTHR47995:SF18">
    <property type="entry name" value="TRANSCRIPTION FACTOR MYB65"/>
    <property type="match status" value="1"/>
</dbReference>
<proteinExistence type="predicted"/>
<evidence type="ECO:0000256" key="6">
    <source>
        <dbReference type="ARBA" id="ARBA00023242"/>
    </source>
</evidence>
<dbReference type="Gramene" id="PSAT_LOCUS20908_t1">
    <property type="protein sequence ID" value="CAL5201704.1"/>
    <property type="gene ID" value="PSAT_LOCUS20908"/>
</dbReference>
<dbReference type="PROSITE" id="PS51294">
    <property type="entry name" value="HTH_MYB"/>
    <property type="match status" value="2"/>
</dbReference>
<evidence type="ECO:0000313" key="10">
    <source>
        <dbReference type="EMBL" id="KAI5410454.1"/>
    </source>
</evidence>
<evidence type="ECO:0000256" key="2">
    <source>
        <dbReference type="ARBA" id="ARBA00022737"/>
    </source>
</evidence>
<dbReference type="PROSITE" id="PS50090">
    <property type="entry name" value="MYB_LIKE"/>
    <property type="match status" value="2"/>
</dbReference>
<dbReference type="InterPro" id="IPR001005">
    <property type="entry name" value="SANT/Myb"/>
</dbReference>
<dbReference type="Proteomes" id="UP001058974">
    <property type="component" value="Chromosome 5"/>
</dbReference>
<dbReference type="EMBL" id="JAMSHJ010000005">
    <property type="protein sequence ID" value="KAI5410454.1"/>
    <property type="molecule type" value="Genomic_DNA"/>
</dbReference>
<evidence type="ECO:0000256" key="4">
    <source>
        <dbReference type="ARBA" id="ARBA00023125"/>
    </source>
</evidence>
<evidence type="ECO:0000259" key="8">
    <source>
        <dbReference type="PROSITE" id="PS50090"/>
    </source>
</evidence>
<keyword evidence="6" id="KW-0539">Nucleus</keyword>
<evidence type="ECO:0000313" key="11">
    <source>
        <dbReference type="Proteomes" id="UP001058974"/>
    </source>
</evidence>
<feature type="compositionally biased region" description="Basic and acidic residues" evidence="7">
    <location>
        <begin position="39"/>
        <end position="51"/>
    </location>
</feature>
<dbReference type="Gene3D" id="1.10.10.60">
    <property type="entry name" value="Homeodomain-like"/>
    <property type="match status" value="2"/>
</dbReference>
<feature type="domain" description="Myb-like" evidence="8">
    <location>
        <begin position="110"/>
        <end position="160"/>
    </location>
</feature>
<reference evidence="10 11" key="1">
    <citation type="journal article" date="2022" name="Nat. Genet.">
        <title>Improved pea reference genome and pan-genome highlight genomic features and evolutionary characteristics.</title>
        <authorList>
            <person name="Yang T."/>
            <person name="Liu R."/>
            <person name="Luo Y."/>
            <person name="Hu S."/>
            <person name="Wang D."/>
            <person name="Wang C."/>
            <person name="Pandey M.K."/>
            <person name="Ge S."/>
            <person name="Xu Q."/>
            <person name="Li N."/>
            <person name="Li G."/>
            <person name="Huang Y."/>
            <person name="Saxena R.K."/>
            <person name="Ji Y."/>
            <person name="Li M."/>
            <person name="Yan X."/>
            <person name="He Y."/>
            <person name="Liu Y."/>
            <person name="Wang X."/>
            <person name="Xiang C."/>
            <person name="Varshney R.K."/>
            <person name="Ding H."/>
            <person name="Gao S."/>
            <person name="Zong X."/>
        </authorList>
    </citation>
    <scope>NUCLEOTIDE SEQUENCE [LARGE SCALE GENOMIC DNA]</scope>
    <source>
        <strain evidence="10 11">cv. Zhongwan 6</strain>
    </source>
</reference>
<keyword evidence="11" id="KW-1185">Reference proteome</keyword>
<dbReference type="InterPro" id="IPR009057">
    <property type="entry name" value="Homeodomain-like_sf"/>
</dbReference>
<dbReference type="Pfam" id="PF00249">
    <property type="entry name" value="Myb_DNA-binding"/>
    <property type="match status" value="2"/>
</dbReference>
<feature type="domain" description="HTH myb-type" evidence="9">
    <location>
        <begin position="114"/>
        <end position="164"/>
    </location>
</feature>
<feature type="region of interest" description="Disordered" evidence="7">
    <location>
        <begin position="1"/>
        <end position="60"/>
    </location>
</feature>
<organism evidence="10 11">
    <name type="scientific">Pisum sativum</name>
    <name type="common">Garden pea</name>
    <name type="synonym">Lathyrus oleraceus</name>
    <dbReference type="NCBI Taxonomy" id="3888"/>
    <lineage>
        <taxon>Eukaryota</taxon>
        <taxon>Viridiplantae</taxon>
        <taxon>Streptophyta</taxon>
        <taxon>Embryophyta</taxon>
        <taxon>Tracheophyta</taxon>
        <taxon>Spermatophyta</taxon>
        <taxon>Magnoliopsida</taxon>
        <taxon>eudicotyledons</taxon>
        <taxon>Gunneridae</taxon>
        <taxon>Pentapetalae</taxon>
        <taxon>rosids</taxon>
        <taxon>fabids</taxon>
        <taxon>Fabales</taxon>
        <taxon>Fabaceae</taxon>
        <taxon>Papilionoideae</taxon>
        <taxon>50 kb inversion clade</taxon>
        <taxon>NPAAA clade</taxon>
        <taxon>Hologalegina</taxon>
        <taxon>IRL clade</taxon>
        <taxon>Fabeae</taxon>
        <taxon>Lathyrus</taxon>
    </lineage>
</organism>
<dbReference type="GO" id="GO:0005634">
    <property type="term" value="C:nucleus"/>
    <property type="evidence" value="ECO:0007669"/>
    <property type="project" value="UniProtKB-SubCell"/>
</dbReference>
<dbReference type="PANTHER" id="PTHR47995">
    <property type="entry name" value="TRANSCRIPTION FACTOR MYB33-RELATED"/>
    <property type="match status" value="1"/>
</dbReference>
<sequence>MSSTSKQNRGDGCKRAKRSRSLLPEEEADQRGNTGGGEDTLKKDSEADQRVNVDGGEVTLKKGPWTKKEDEILVDHIKKHGEGNWNAVQKESGLARCGKSCRLRWFNHLRPGLKKGSFTAEEERLIFEYHFLKGSKWAHMAALLPGRTDNEIKNFWYTRSKKRQRAGLPIYPNEITSKYSFNGSQESADILANESSQSDETENFNMDITDLDLKDYKFCPDMLPPFFDSQDAWIRHRYLISSSSASVPEVFDQYGQYPMLSTPFDPILDTNLLHGYDNPIPGFHAASNISSSEPIYGSMSFELPSFQSSPTQQCTWSGMYVSPLPSFESVDTPVQAPPIESCLSVPVPVPDSPDWSHLIDPIVYYNSDQNLEGTSIDSLQANTESMAPNEADISTQWNGLDYDQCPALSTRQINISRWFHSEIETSLDDIYGDAFNDQLPADSSFDKEDNLNQKGLALPNAVLDSG</sequence>
<keyword evidence="2" id="KW-0677">Repeat</keyword>
<comment type="caution">
    <text evidence="10">The sequence shown here is derived from an EMBL/GenBank/DDBJ whole genome shotgun (WGS) entry which is preliminary data.</text>
</comment>
<dbReference type="OrthoDB" id="2143914at2759"/>
<dbReference type="Gramene" id="Psat05G0581900-T1">
    <property type="protein sequence ID" value="KAI5410454.1"/>
    <property type="gene ID" value="KIW84_055819"/>
</dbReference>
<evidence type="ECO:0000256" key="3">
    <source>
        <dbReference type="ARBA" id="ARBA00023015"/>
    </source>
</evidence>
<dbReference type="FunFam" id="1.10.10.60:FF:000001">
    <property type="entry name" value="MYB-related transcription factor"/>
    <property type="match status" value="1"/>
</dbReference>
<gene>
    <name evidence="10" type="ORF">KIW84_055819</name>
</gene>